<evidence type="ECO:0000313" key="2">
    <source>
        <dbReference type="Proteomes" id="UP000231453"/>
    </source>
</evidence>
<dbReference type="Proteomes" id="UP000231453">
    <property type="component" value="Unassembled WGS sequence"/>
</dbReference>
<reference evidence="2" key="1">
    <citation type="submission" date="2017-09" db="EMBL/GenBank/DDBJ databases">
        <title>Depth-based differentiation of microbial function through sediment-hosted aquifers and enrichment of novel symbionts in the deep terrestrial subsurface.</title>
        <authorList>
            <person name="Probst A.J."/>
            <person name="Ladd B."/>
            <person name="Jarett J.K."/>
            <person name="Geller-Mcgrath D.E."/>
            <person name="Sieber C.M.K."/>
            <person name="Emerson J.B."/>
            <person name="Anantharaman K."/>
            <person name="Thomas B.C."/>
            <person name="Malmstrom R."/>
            <person name="Stieglmeier M."/>
            <person name="Klingl A."/>
            <person name="Woyke T."/>
            <person name="Ryan C.M."/>
            <person name="Banfield J.F."/>
        </authorList>
    </citation>
    <scope>NUCLEOTIDE SEQUENCE [LARGE SCALE GENOMIC DNA]</scope>
</reference>
<dbReference type="EMBL" id="PFPL01000033">
    <property type="protein sequence ID" value="PIZ96124.1"/>
    <property type="molecule type" value="Genomic_DNA"/>
</dbReference>
<protein>
    <submittedName>
        <fullName evidence="1">Uncharacterized protein</fullName>
    </submittedName>
</protein>
<sequence length="59" mass="6461">MSIENHNHSIGNSHKAKEDFANNTDIVNIDRLLGGDDLFGECEHGELFGTCDLCAEKNA</sequence>
<accession>A0A2M7VB23</accession>
<proteinExistence type="predicted"/>
<comment type="caution">
    <text evidence="1">The sequence shown here is derived from an EMBL/GenBank/DDBJ whole genome shotgun (WGS) entry which is preliminary data.</text>
</comment>
<dbReference type="AlphaFoldDB" id="A0A2M7VB23"/>
<organism evidence="1 2">
    <name type="scientific">Candidatus Magasanikbacteria bacterium CG_4_10_14_0_2_um_filter_33_14</name>
    <dbReference type="NCBI Taxonomy" id="1974636"/>
    <lineage>
        <taxon>Bacteria</taxon>
        <taxon>Candidatus Magasanikiibacteriota</taxon>
    </lineage>
</organism>
<gene>
    <name evidence="1" type="ORF">COX80_02230</name>
</gene>
<evidence type="ECO:0000313" key="1">
    <source>
        <dbReference type="EMBL" id="PIZ96124.1"/>
    </source>
</evidence>
<name>A0A2M7VB23_9BACT</name>